<accession>A0A3E2NM82</accession>
<sequence length="98" mass="11326">MSKYDITEEISHYVDAILHTFSFPNRVNDIWGQIEKVVRSEGGDTSKENLQRLTSSVKKFLSENEFGHDEDYIYIIDKKGKNLKECGSLSAFEKKFNS</sequence>
<organism evidence="1 2">
    <name type="scientific">Mucilaginibacter terrenus</name>
    <dbReference type="NCBI Taxonomy" id="2482727"/>
    <lineage>
        <taxon>Bacteria</taxon>
        <taxon>Pseudomonadati</taxon>
        <taxon>Bacteroidota</taxon>
        <taxon>Sphingobacteriia</taxon>
        <taxon>Sphingobacteriales</taxon>
        <taxon>Sphingobacteriaceae</taxon>
        <taxon>Mucilaginibacter</taxon>
    </lineage>
</organism>
<evidence type="ECO:0000313" key="1">
    <source>
        <dbReference type="EMBL" id="RFZ82099.1"/>
    </source>
</evidence>
<gene>
    <name evidence="1" type="ORF">DYU05_15860</name>
</gene>
<dbReference type="Proteomes" id="UP000260823">
    <property type="component" value="Unassembled WGS sequence"/>
</dbReference>
<keyword evidence="2" id="KW-1185">Reference proteome</keyword>
<evidence type="ECO:0000313" key="2">
    <source>
        <dbReference type="Proteomes" id="UP000260823"/>
    </source>
</evidence>
<reference evidence="1 2" key="1">
    <citation type="submission" date="2018-08" db="EMBL/GenBank/DDBJ databases">
        <title>Mucilaginibacter terrae sp. nov., isolated from manganese diggings.</title>
        <authorList>
            <person name="Huang Y."/>
            <person name="Zhou Z."/>
        </authorList>
    </citation>
    <scope>NUCLEOTIDE SEQUENCE [LARGE SCALE GENOMIC DNA]</scope>
    <source>
        <strain evidence="1 2">ZH6</strain>
    </source>
</reference>
<proteinExistence type="predicted"/>
<dbReference type="RefSeq" id="WP_117384125.1">
    <property type="nucleotide sequence ID" value="NZ_QWDE01000003.1"/>
</dbReference>
<name>A0A3E2NM82_9SPHI</name>
<dbReference type="AlphaFoldDB" id="A0A3E2NM82"/>
<comment type="caution">
    <text evidence="1">The sequence shown here is derived from an EMBL/GenBank/DDBJ whole genome shotgun (WGS) entry which is preliminary data.</text>
</comment>
<protein>
    <submittedName>
        <fullName evidence="1">Uncharacterized protein</fullName>
    </submittedName>
</protein>
<dbReference type="EMBL" id="QWDE01000003">
    <property type="protein sequence ID" value="RFZ82099.1"/>
    <property type="molecule type" value="Genomic_DNA"/>
</dbReference>